<dbReference type="CDD" id="cd04095">
    <property type="entry name" value="CysN_NoDQ_III"/>
    <property type="match status" value="1"/>
</dbReference>
<dbReference type="RefSeq" id="WP_121441004.1">
    <property type="nucleotide sequence ID" value="NZ_RCDA01000001.1"/>
</dbReference>
<dbReference type="PROSITE" id="PS00301">
    <property type="entry name" value="G_TR_1"/>
    <property type="match status" value="1"/>
</dbReference>
<keyword evidence="9" id="KW-1185">Reference proteome</keyword>
<dbReference type="GO" id="GO:0005525">
    <property type="term" value="F:GTP binding"/>
    <property type="evidence" value="ECO:0007669"/>
    <property type="project" value="UniProtKB-KW"/>
</dbReference>
<gene>
    <name evidence="8" type="ORF">DFR31_0419</name>
</gene>
<evidence type="ECO:0000256" key="6">
    <source>
        <dbReference type="ARBA" id="ARBA00023134"/>
    </source>
</evidence>
<dbReference type="AlphaFoldDB" id="A0A498C659"/>
<dbReference type="InterPro" id="IPR031157">
    <property type="entry name" value="G_TR_CS"/>
</dbReference>
<dbReference type="NCBIfam" id="TIGR00231">
    <property type="entry name" value="small_GTP"/>
    <property type="match status" value="1"/>
</dbReference>
<dbReference type="SUPFAM" id="SSF52540">
    <property type="entry name" value="P-loop containing nucleoside triphosphate hydrolases"/>
    <property type="match status" value="1"/>
</dbReference>
<dbReference type="Pfam" id="PF00009">
    <property type="entry name" value="GTP_EFTU"/>
    <property type="match status" value="1"/>
</dbReference>
<dbReference type="CDD" id="cd04166">
    <property type="entry name" value="CysN_ATPS"/>
    <property type="match status" value="1"/>
</dbReference>
<dbReference type="Proteomes" id="UP000275461">
    <property type="component" value="Unassembled WGS sequence"/>
</dbReference>
<dbReference type="InterPro" id="IPR050100">
    <property type="entry name" value="TRAFAC_GTPase_members"/>
</dbReference>
<dbReference type="InterPro" id="IPR041757">
    <property type="entry name" value="CysN_GTP-bd"/>
</dbReference>
<dbReference type="GO" id="GO:0006790">
    <property type="term" value="P:sulfur compound metabolic process"/>
    <property type="evidence" value="ECO:0007669"/>
    <property type="project" value="InterPro"/>
</dbReference>
<dbReference type="OrthoDB" id="9803139at2"/>
<dbReference type="InterPro" id="IPR044139">
    <property type="entry name" value="CysN_NoDQ_III"/>
</dbReference>
<evidence type="ECO:0000259" key="7">
    <source>
        <dbReference type="PROSITE" id="PS51722"/>
    </source>
</evidence>
<dbReference type="InterPro" id="IPR009001">
    <property type="entry name" value="Transl_elong_EF1A/Init_IF2_C"/>
</dbReference>
<keyword evidence="2 8" id="KW-0808">Transferase</keyword>
<dbReference type="GO" id="GO:0005524">
    <property type="term" value="F:ATP binding"/>
    <property type="evidence" value="ECO:0007669"/>
    <property type="project" value="UniProtKB-KW"/>
</dbReference>
<dbReference type="PANTHER" id="PTHR23115">
    <property type="entry name" value="TRANSLATION FACTOR"/>
    <property type="match status" value="1"/>
</dbReference>
<dbReference type="CDD" id="cd03695">
    <property type="entry name" value="CysN_NodQ_II"/>
    <property type="match status" value="1"/>
</dbReference>
<name>A0A498C659_9GAMM</name>
<dbReference type="FunFam" id="3.40.50.300:FF:000119">
    <property type="entry name" value="Sulfate adenylyltransferase subunit 1"/>
    <property type="match status" value="1"/>
</dbReference>
<dbReference type="Gene3D" id="2.40.30.10">
    <property type="entry name" value="Translation factors"/>
    <property type="match status" value="2"/>
</dbReference>
<comment type="caution">
    <text evidence="8">The sequence shown here is derived from an EMBL/GenBank/DDBJ whole genome shotgun (WGS) entry which is preliminary data.</text>
</comment>
<evidence type="ECO:0000256" key="3">
    <source>
        <dbReference type="ARBA" id="ARBA00022695"/>
    </source>
</evidence>
<organism evidence="8 9">
    <name type="scientific">Alkalispirillum mobile</name>
    <dbReference type="NCBI Taxonomy" id="85925"/>
    <lineage>
        <taxon>Bacteria</taxon>
        <taxon>Pseudomonadati</taxon>
        <taxon>Pseudomonadota</taxon>
        <taxon>Gammaproteobacteria</taxon>
        <taxon>Chromatiales</taxon>
        <taxon>Ectothiorhodospiraceae</taxon>
        <taxon>Alkalispirillum</taxon>
    </lineage>
</organism>
<keyword evidence="5" id="KW-0067">ATP-binding</keyword>
<dbReference type="Pfam" id="PF22594">
    <property type="entry name" value="GTP-eEF1A_C"/>
    <property type="match status" value="1"/>
</dbReference>
<dbReference type="EMBL" id="RCDA01000001">
    <property type="protein sequence ID" value="RLK50517.1"/>
    <property type="molecule type" value="Genomic_DNA"/>
</dbReference>
<dbReference type="InterPro" id="IPR054696">
    <property type="entry name" value="GTP-eEF1A_C"/>
</dbReference>
<dbReference type="EC" id="2.7.7.4" evidence="1"/>
<accession>A0A498C659</accession>
<dbReference type="InterPro" id="IPR000795">
    <property type="entry name" value="T_Tr_GTP-bd_dom"/>
</dbReference>
<dbReference type="GO" id="GO:0004781">
    <property type="term" value="F:sulfate adenylyltransferase (ATP) activity"/>
    <property type="evidence" value="ECO:0007669"/>
    <property type="project" value="UniProtKB-EC"/>
</dbReference>
<dbReference type="Gene3D" id="3.40.50.300">
    <property type="entry name" value="P-loop containing nucleotide triphosphate hydrolases"/>
    <property type="match status" value="1"/>
</dbReference>
<keyword evidence="4" id="KW-0547">Nucleotide-binding</keyword>
<dbReference type="PRINTS" id="PR00315">
    <property type="entry name" value="ELONGATNFCT"/>
</dbReference>
<dbReference type="InterPro" id="IPR044138">
    <property type="entry name" value="CysN_II"/>
</dbReference>
<evidence type="ECO:0000313" key="8">
    <source>
        <dbReference type="EMBL" id="RLK50517.1"/>
    </source>
</evidence>
<dbReference type="SUPFAM" id="SSF50447">
    <property type="entry name" value="Translation proteins"/>
    <property type="match status" value="1"/>
</dbReference>
<dbReference type="InterPro" id="IPR027417">
    <property type="entry name" value="P-loop_NTPase"/>
</dbReference>
<keyword evidence="6" id="KW-0342">GTP-binding</keyword>
<sequence>MTSHTDLHLRLEALEARDLLRLLTCGSVDDGKSTLIGRLLHDAGAIPEDQLAALNQASARYGTTGDAPDLALLVDGLEAEREQGITIDVAYRYFATEKRKFIIADTPGHEQYTRNMATGASTADVAIILVDASKGLLPQTRRHSAICALLGIRSVVLAVNKMDRVDWDEATFRAIENDYQVLAERLGLERVDCIPLSALQGRNVVHSADDVAPWHAGPTLLQWLESVAPAVDQRPLEAVRLPIQYVSRPHAGFRGYAGTLATGTLYPGQAVRVLPSGQRSRIHSLAGFSCPVSSAAHAGQAVTVTLADELDVSRGDWLVDADTPSLTNARALAAELIWMHERPLRPGQQFWLKLATCSVPATVSRLTHSLDIHRLERGEAPGQLALNSIGGVEITLGAPLPCEPYAACADAGAFILVDRSHHGTVAAGMIDRVHESTAAAPVPDARARARQKGQQALAVWVYGGAEATRGATVRRLEGNLFAQGLHVYRLPEPLPDGIHDPEAVIPLLLDAGLVVLAGADHPPAVGDAQTWIISQSAGDPETTAAEMTGAVVARQPDHR</sequence>
<dbReference type="GO" id="GO:0003924">
    <property type="term" value="F:GTPase activity"/>
    <property type="evidence" value="ECO:0007669"/>
    <property type="project" value="InterPro"/>
</dbReference>
<dbReference type="InterPro" id="IPR011779">
    <property type="entry name" value="SO4_adenylTrfase_lsu"/>
</dbReference>
<evidence type="ECO:0000256" key="4">
    <source>
        <dbReference type="ARBA" id="ARBA00022741"/>
    </source>
</evidence>
<evidence type="ECO:0000256" key="1">
    <source>
        <dbReference type="ARBA" id="ARBA00012391"/>
    </source>
</evidence>
<dbReference type="SUPFAM" id="SSF50465">
    <property type="entry name" value="EF-Tu/eEF-1alpha/eIF2-gamma C-terminal domain"/>
    <property type="match status" value="1"/>
</dbReference>
<dbReference type="PROSITE" id="PS51722">
    <property type="entry name" value="G_TR_2"/>
    <property type="match status" value="1"/>
</dbReference>
<keyword evidence="3 8" id="KW-0548">Nucleotidyltransferase</keyword>
<evidence type="ECO:0000256" key="2">
    <source>
        <dbReference type="ARBA" id="ARBA00022679"/>
    </source>
</evidence>
<dbReference type="InterPro" id="IPR009000">
    <property type="entry name" value="Transl_B-barrel_sf"/>
</dbReference>
<evidence type="ECO:0000256" key="5">
    <source>
        <dbReference type="ARBA" id="ARBA00022840"/>
    </source>
</evidence>
<evidence type="ECO:0000313" key="9">
    <source>
        <dbReference type="Proteomes" id="UP000275461"/>
    </source>
</evidence>
<dbReference type="NCBIfam" id="TIGR02034">
    <property type="entry name" value="CysN"/>
    <property type="match status" value="1"/>
</dbReference>
<reference evidence="8 9" key="1">
    <citation type="submission" date="2018-10" db="EMBL/GenBank/DDBJ databases">
        <title>Genomic Encyclopedia of Type Strains, Phase IV (KMG-IV): sequencing the most valuable type-strain genomes for metagenomic binning, comparative biology and taxonomic classification.</title>
        <authorList>
            <person name="Goeker M."/>
        </authorList>
    </citation>
    <scope>NUCLEOTIDE SEQUENCE [LARGE SCALE GENOMIC DNA]</scope>
    <source>
        <strain evidence="8 9">DSM 12769</strain>
    </source>
</reference>
<dbReference type="InterPro" id="IPR005225">
    <property type="entry name" value="Small_GTP-bd"/>
</dbReference>
<protein>
    <recommendedName>
        <fullName evidence="1">sulfate adenylyltransferase</fullName>
        <ecNumber evidence="1">2.7.7.4</ecNumber>
    </recommendedName>
</protein>
<proteinExistence type="predicted"/>
<feature type="domain" description="Tr-type G" evidence="7">
    <location>
        <begin position="17"/>
        <end position="236"/>
    </location>
</feature>